<dbReference type="CDD" id="cd17470">
    <property type="entry name" value="T3SS_Flik_C"/>
    <property type="match status" value="1"/>
</dbReference>
<gene>
    <name evidence="3" type="ORF">EKK97_13605</name>
</gene>
<dbReference type="AlphaFoldDB" id="A0A6I6SMI5"/>
<reference evidence="3 4" key="1">
    <citation type="submission" date="2019-01" db="EMBL/GenBank/DDBJ databases">
        <title>Complete genome of a denitifying bacterium Halomons sp. BC-M4-5.</title>
        <authorList>
            <person name="Wang L."/>
            <person name="Shao Z."/>
        </authorList>
    </citation>
    <scope>NUCLEOTIDE SEQUENCE [LARGE SCALE GENOMIC DNA]</scope>
    <source>
        <strain evidence="3 4">BC-M4-5</strain>
    </source>
</reference>
<dbReference type="PANTHER" id="PTHR37533:SF2">
    <property type="entry name" value="FLAGELLAR HOOK-LENGTH CONTROL PROTEIN"/>
    <property type="match status" value="1"/>
</dbReference>
<dbReference type="InterPro" id="IPR038610">
    <property type="entry name" value="FliK-like_C_sf"/>
</dbReference>
<dbReference type="Pfam" id="PF02120">
    <property type="entry name" value="Flg_hook"/>
    <property type="match status" value="1"/>
</dbReference>
<evidence type="ECO:0000259" key="2">
    <source>
        <dbReference type="Pfam" id="PF02120"/>
    </source>
</evidence>
<evidence type="ECO:0000256" key="1">
    <source>
        <dbReference type="SAM" id="MobiDB-lite"/>
    </source>
</evidence>
<feature type="domain" description="Flagellar hook-length control protein-like C-terminal" evidence="2">
    <location>
        <begin position="348"/>
        <end position="426"/>
    </location>
</feature>
<keyword evidence="4" id="KW-1185">Reference proteome</keyword>
<feature type="region of interest" description="Disordered" evidence="1">
    <location>
        <begin position="1"/>
        <end position="37"/>
    </location>
</feature>
<dbReference type="KEGG" id="htx:EKK97_13605"/>
<proteinExistence type="predicted"/>
<feature type="region of interest" description="Disordered" evidence="1">
    <location>
        <begin position="292"/>
        <end position="336"/>
    </location>
</feature>
<evidence type="ECO:0000313" key="3">
    <source>
        <dbReference type="EMBL" id="QHC50411.1"/>
    </source>
</evidence>
<evidence type="ECO:0000313" key="4">
    <source>
        <dbReference type="Proteomes" id="UP000464013"/>
    </source>
</evidence>
<dbReference type="Gene3D" id="3.30.750.140">
    <property type="match status" value="1"/>
</dbReference>
<dbReference type="EMBL" id="CP035042">
    <property type="protein sequence ID" value="QHC50411.1"/>
    <property type="molecule type" value="Genomic_DNA"/>
</dbReference>
<dbReference type="PANTHER" id="PTHR37533">
    <property type="entry name" value="FLAGELLAR HOOK-LENGTH CONTROL PROTEIN"/>
    <property type="match status" value="1"/>
</dbReference>
<protein>
    <recommendedName>
        <fullName evidence="2">Flagellar hook-length control protein-like C-terminal domain-containing protein</fullName>
    </recommendedName>
</protein>
<sequence>MPSGSARRPAANNASTMRWRPGGYCASAPDMPPDSVEETPMNIQMILSALPTQPSGKLESGTGQGQFALALTQAANASQAGSEAMPNHMPTQLSSAWREGLPSTMAAQQALLQALNTHVEKPVEEGIELAQPNAQLSEIMARLALIEGNGHAPLDANLQSLVTDLPPPDDTELPAMASTSDMTPTVDTAMPLDEQPQVAALAAAAANPLRPAESQPTAGIARPDMPAASAGAVSVNPLAAQLGNGTTTPDANITDAERNTNGASRAIDPATVFAKSQSGAPELRTMAADQPRGGFVPEAASMTQPSANTSTTTSIPGQAVQQPTQASLTAPLQSPAWPNQLGQQLVQFARHGGEQQVEMRLNPAELGPLSVTLKMTEQGAQAQFLSAHAQVRQVLEQAIPQLREALAEQGISLGDTSVGEQRRQDAQAFAGNDGRRGQGGSSQGDEAAALPGMEENGVTPSSATLPLDGRVNLYA</sequence>
<organism evidence="3 4">
    <name type="scientific">Billgrantia tianxiuensis</name>
    <dbReference type="NCBI Taxonomy" id="2497861"/>
    <lineage>
        <taxon>Bacteria</taxon>
        <taxon>Pseudomonadati</taxon>
        <taxon>Pseudomonadota</taxon>
        <taxon>Gammaproteobacteria</taxon>
        <taxon>Oceanospirillales</taxon>
        <taxon>Halomonadaceae</taxon>
        <taxon>Billgrantia</taxon>
    </lineage>
</organism>
<dbReference type="Proteomes" id="UP000464013">
    <property type="component" value="Chromosome"/>
</dbReference>
<feature type="compositionally biased region" description="Polar residues" evidence="1">
    <location>
        <begin position="301"/>
        <end position="336"/>
    </location>
</feature>
<accession>A0A6I6SMI5</accession>
<dbReference type="InterPro" id="IPR052563">
    <property type="entry name" value="FliK"/>
</dbReference>
<name>A0A6I6SMI5_9GAMM</name>
<dbReference type="InterPro" id="IPR021136">
    <property type="entry name" value="Flagellar_hook_control-like_C"/>
</dbReference>
<feature type="region of interest" description="Disordered" evidence="1">
    <location>
        <begin position="428"/>
        <end position="475"/>
    </location>
</feature>